<dbReference type="Proteomes" id="UP000093918">
    <property type="component" value="Unassembled WGS sequence"/>
</dbReference>
<sequence length="305" mass="32091">MTIVTALFIAIVVFFAIRAIPGDPALTILGTDSTPDERARLRTVMGLDQPLLAQFTIWLGHLFSGDLGYSYSQGRPVTEIIGPALQNTLLLGTAASVIAILLAIVMGNLATSPWRGLRRTVDAAEALFLSAPQYTVALLLLIAFAVLVPLFPAGGISTRGDGSPVDVLTHLALPAIALALAPGAQMARSLKTSISTLSASELLPTLRARGLSPWRITVHAHHNALPPMITVLGIQVGTMLGGALFVEQIFSIPGLGALVVQSVGLRDYTLVQAVALLIAVIFVVVLLLADVINALLDPRIRKGRA</sequence>
<keyword evidence="4 7" id="KW-0812">Transmembrane</keyword>
<gene>
    <name evidence="9" type="ORF">A9Z40_12775</name>
</gene>
<evidence type="ECO:0000259" key="8">
    <source>
        <dbReference type="PROSITE" id="PS50928"/>
    </source>
</evidence>
<keyword evidence="3" id="KW-1003">Cell membrane</keyword>
<feature type="domain" description="ABC transmembrane type-1" evidence="8">
    <location>
        <begin position="85"/>
        <end position="289"/>
    </location>
</feature>
<feature type="transmembrane region" description="Helical" evidence="7">
    <location>
        <begin position="270"/>
        <end position="296"/>
    </location>
</feature>
<dbReference type="PANTHER" id="PTHR43163">
    <property type="entry name" value="DIPEPTIDE TRANSPORT SYSTEM PERMEASE PROTEIN DPPB-RELATED"/>
    <property type="match status" value="1"/>
</dbReference>
<dbReference type="SUPFAM" id="SSF161098">
    <property type="entry name" value="MetI-like"/>
    <property type="match status" value="1"/>
</dbReference>
<organism evidence="9 10">
    <name type="scientific">Microbacterium arborescens</name>
    <dbReference type="NCBI Taxonomy" id="33883"/>
    <lineage>
        <taxon>Bacteria</taxon>
        <taxon>Bacillati</taxon>
        <taxon>Actinomycetota</taxon>
        <taxon>Actinomycetes</taxon>
        <taxon>Micrococcales</taxon>
        <taxon>Microbacteriaceae</taxon>
        <taxon>Microbacterium</taxon>
    </lineage>
</organism>
<feature type="transmembrane region" description="Helical" evidence="7">
    <location>
        <begin position="131"/>
        <end position="151"/>
    </location>
</feature>
<dbReference type="EMBL" id="LZEM01000005">
    <property type="protein sequence ID" value="OAZ44286.1"/>
    <property type="molecule type" value="Genomic_DNA"/>
</dbReference>
<dbReference type="CDD" id="cd06261">
    <property type="entry name" value="TM_PBP2"/>
    <property type="match status" value="1"/>
</dbReference>
<dbReference type="PROSITE" id="PS50928">
    <property type="entry name" value="ABC_TM1"/>
    <property type="match status" value="1"/>
</dbReference>
<evidence type="ECO:0000256" key="7">
    <source>
        <dbReference type="RuleBase" id="RU363032"/>
    </source>
</evidence>
<reference evidence="10" key="1">
    <citation type="submission" date="2016-06" db="EMBL/GenBank/DDBJ databases">
        <title>Genome sequencing of cellulolytic organisms.</title>
        <authorList>
            <person name="Bohra V."/>
            <person name="Dafale N.A."/>
            <person name="Purohit H.J."/>
        </authorList>
    </citation>
    <scope>NUCLEOTIDE SEQUENCE [LARGE SCALE GENOMIC DNA]</scope>
    <source>
        <strain evidence="10">ND21</strain>
    </source>
</reference>
<name>A0ABX2WLQ4_9MICO</name>
<dbReference type="Pfam" id="PF19300">
    <property type="entry name" value="BPD_transp_1_N"/>
    <property type="match status" value="1"/>
</dbReference>
<comment type="caution">
    <text evidence="9">The sequence shown here is derived from an EMBL/GenBank/DDBJ whole genome shotgun (WGS) entry which is preliminary data.</text>
</comment>
<keyword evidence="10" id="KW-1185">Reference proteome</keyword>
<evidence type="ECO:0000313" key="10">
    <source>
        <dbReference type="Proteomes" id="UP000093918"/>
    </source>
</evidence>
<evidence type="ECO:0000256" key="2">
    <source>
        <dbReference type="ARBA" id="ARBA00022448"/>
    </source>
</evidence>
<dbReference type="InterPro" id="IPR045621">
    <property type="entry name" value="BPD_transp_1_N"/>
</dbReference>
<protein>
    <recommendedName>
        <fullName evidence="8">ABC transmembrane type-1 domain-containing protein</fullName>
    </recommendedName>
</protein>
<evidence type="ECO:0000256" key="4">
    <source>
        <dbReference type="ARBA" id="ARBA00022692"/>
    </source>
</evidence>
<keyword evidence="2 7" id="KW-0813">Transport</keyword>
<comment type="similarity">
    <text evidence="7">Belongs to the binding-protein-dependent transport system permease family.</text>
</comment>
<evidence type="ECO:0000256" key="6">
    <source>
        <dbReference type="ARBA" id="ARBA00023136"/>
    </source>
</evidence>
<comment type="subcellular location">
    <subcellularLocation>
        <location evidence="1 7">Cell membrane</location>
        <topology evidence="1 7">Multi-pass membrane protein</topology>
    </subcellularLocation>
</comment>
<evidence type="ECO:0000313" key="9">
    <source>
        <dbReference type="EMBL" id="OAZ44286.1"/>
    </source>
</evidence>
<dbReference type="PANTHER" id="PTHR43163:SF6">
    <property type="entry name" value="DIPEPTIDE TRANSPORT SYSTEM PERMEASE PROTEIN DPPB-RELATED"/>
    <property type="match status" value="1"/>
</dbReference>
<dbReference type="InterPro" id="IPR035906">
    <property type="entry name" value="MetI-like_sf"/>
</dbReference>
<feature type="transmembrane region" description="Helical" evidence="7">
    <location>
        <begin position="89"/>
        <end position="111"/>
    </location>
</feature>
<accession>A0ABX2WLQ4</accession>
<evidence type="ECO:0000256" key="5">
    <source>
        <dbReference type="ARBA" id="ARBA00022989"/>
    </source>
</evidence>
<evidence type="ECO:0000256" key="3">
    <source>
        <dbReference type="ARBA" id="ARBA00022475"/>
    </source>
</evidence>
<dbReference type="InterPro" id="IPR000515">
    <property type="entry name" value="MetI-like"/>
</dbReference>
<keyword evidence="5 7" id="KW-1133">Transmembrane helix</keyword>
<dbReference type="Gene3D" id="1.10.3720.10">
    <property type="entry name" value="MetI-like"/>
    <property type="match status" value="1"/>
</dbReference>
<dbReference type="Pfam" id="PF00528">
    <property type="entry name" value="BPD_transp_1"/>
    <property type="match status" value="1"/>
</dbReference>
<proteinExistence type="inferred from homology"/>
<evidence type="ECO:0000256" key="1">
    <source>
        <dbReference type="ARBA" id="ARBA00004651"/>
    </source>
</evidence>
<keyword evidence="6 7" id="KW-0472">Membrane</keyword>
<feature type="transmembrane region" description="Helical" evidence="7">
    <location>
        <begin position="229"/>
        <end position="250"/>
    </location>
</feature>